<feature type="compositionally biased region" description="Polar residues" evidence="1">
    <location>
        <begin position="239"/>
        <end position="249"/>
    </location>
</feature>
<feature type="region of interest" description="Disordered" evidence="1">
    <location>
        <begin position="1"/>
        <end position="26"/>
    </location>
</feature>
<feature type="compositionally biased region" description="Polar residues" evidence="1">
    <location>
        <begin position="255"/>
        <end position="276"/>
    </location>
</feature>
<reference evidence="2 3" key="1">
    <citation type="submission" date="2020-08" db="EMBL/GenBank/DDBJ databases">
        <title>Genomic Encyclopedia of Type Strains, Phase III (KMG-III): the genomes of soil and plant-associated and newly described type strains.</title>
        <authorList>
            <person name="Whitman W."/>
        </authorList>
    </citation>
    <scope>NUCLEOTIDE SEQUENCE [LARGE SCALE GENOMIC DNA]</scope>
    <source>
        <strain evidence="2 3">CECT 8640</strain>
    </source>
</reference>
<feature type="compositionally biased region" description="Low complexity" evidence="1">
    <location>
        <begin position="1"/>
        <end position="13"/>
    </location>
</feature>
<dbReference type="Proteomes" id="UP000547510">
    <property type="component" value="Unassembled WGS sequence"/>
</dbReference>
<name>A0A841CE41_9PSEU</name>
<feature type="region of interest" description="Disordered" evidence="1">
    <location>
        <begin position="191"/>
        <end position="280"/>
    </location>
</feature>
<feature type="region of interest" description="Disordered" evidence="1">
    <location>
        <begin position="121"/>
        <end position="140"/>
    </location>
</feature>
<sequence>MSRSSSHRPSSGSVCRPGSRPNAAPANVTASSALWCTRKIGSARAFRARARNVGRISITRPIWANASASAAGDGGNRFDCSAPGTPTALIGWPFCTSTANAPAPSTSSAAPHERRCPCRATRTPSCHGAHHTASTFTQPRSRATRAIGIAKPQPPSLRNNGVRPSSTTCTARNHSGVTTRWPIVITVCWGNPRSDSPKRTTAQPPSSTATGTTNRRTRRSHGVADRAAAKPPVKKNSPRVWSTQLTGASPGSHRNGLSTTNPVSTSTTDVTSQWPATTPPIASARTASITGSRFTACPLSRSAPWRPATPCRG</sequence>
<feature type="region of interest" description="Disordered" evidence="1">
    <location>
        <begin position="151"/>
        <end position="173"/>
    </location>
</feature>
<dbReference type="EMBL" id="JACHJN010000002">
    <property type="protein sequence ID" value="MBB5955260.1"/>
    <property type="molecule type" value="Genomic_DNA"/>
</dbReference>
<evidence type="ECO:0000256" key="1">
    <source>
        <dbReference type="SAM" id="MobiDB-lite"/>
    </source>
</evidence>
<evidence type="ECO:0000313" key="3">
    <source>
        <dbReference type="Proteomes" id="UP000547510"/>
    </source>
</evidence>
<feature type="compositionally biased region" description="Polar residues" evidence="1">
    <location>
        <begin position="156"/>
        <end position="173"/>
    </location>
</feature>
<evidence type="ECO:0000313" key="2">
    <source>
        <dbReference type="EMBL" id="MBB5955260.1"/>
    </source>
</evidence>
<dbReference type="AlphaFoldDB" id="A0A841CE41"/>
<organism evidence="2 3">
    <name type="scientific">Saccharothrix tamanrassetensis</name>
    <dbReference type="NCBI Taxonomy" id="1051531"/>
    <lineage>
        <taxon>Bacteria</taxon>
        <taxon>Bacillati</taxon>
        <taxon>Actinomycetota</taxon>
        <taxon>Actinomycetes</taxon>
        <taxon>Pseudonocardiales</taxon>
        <taxon>Pseudonocardiaceae</taxon>
        <taxon>Saccharothrix</taxon>
    </lineage>
</organism>
<protein>
    <submittedName>
        <fullName evidence="2">Uncharacterized protein</fullName>
    </submittedName>
</protein>
<accession>A0A841CE41</accession>
<keyword evidence="3" id="KW-1185">Reference proteome</keyword>
<comment type="caution">
    <text evidence="2">The sequence shown here is derived from an EMBL/GenBank/DDBJ whole genome shotgun (WGS) entry which is preliminary data.</text>
</comment>
<proteinExistence type="predicted"/>
<gene>
    <name evidence="2" type="ORF">FHS29_001830</name>
</gene>